<reference evidence="1" key="1">
    <citation type="submission" date="2021-03" db="EMBL/GenBank/DDBJ databases">
        <title>Revisited historic fungal species revealed as producer of novel bioactive compounds through whole genome sequencing and comparative genomics.</title>
        <authorList>
            <person name="Vignolle G.A."/>
            <person name="Hochenegger N."/>
            <person name="Mach R.L."/>
            <person name="Mach-Aigner A.R."/>
            <person name="Javad Rahimi M."/>
            <person name="Salim K.A."/>
            <person name="Chan C.M."/>
            <person name="Lim L.B.L."/>
            <person name="Cai F."/>
            <person name="Druzhinina I.S."/>
            <person name="U'Ren J.M."/>
            <person name="Derntl C."/>
        </authorList>
    </citation>
    <scope>NUCLEOTIDE SEQUENCE</scope>
    <source>
        <strain evidence="1">TUCIM 5799</strain>
    </source>
</reference>
<accession>A0A9Q0ARH1</accession>
<gene>
    <name evidence="1" type="ORF">JX265_004963</name>
</gene>
<proteinExistence type="predicted"/>
<evidence type="ECO:0000313" key="2">
    <source>
        <dbReference type="Proteomes" id="UP000829685"/>
    </source>
</evidence>
<dbReference type="AlphaFoldDB" id="A0A9Q0ARH1"/>
<comment type="caution">
    <text evidence="1">The sequence shown here is derived from an EMBL/GenBank/DDBJ whole genome shotgun (WGS) entry which is preliminary data.</text>
</comment>
<dbReference type="EMBL" id="JAFIMR010000010">
    <property type="protein sequence ID" value="KAI1873341.1"/>
    <property type="molecule type" value="Genomic_DNA"/>
</dbReference>
<dbReference type="Proteomes" id="UP000829685">
    <property type="component" value="Unassembled WGS sequence"/>
</dbReference>
<name>A0A9Q0ARH1_9PEZI</name>
<keyword evidence="2" id="KW-1185">Reference proteome</keyword>
<organism evidence="1 2">
    <name type="scientific">Neoarthrinium moseri</name>
    <dbReference type="NCBI Taxonomy" id="1658444"/>
    <lineage>
        <taxon>Eukaryota</taxon>
        <taxon>Fungi</taxon>
        <taxon>Dikarya</taxon>
        <taxon>Ascomycota</taxon>
        <taxon>Pezizomycotina</taxon>
        <taxon>Sordariomycetes</taxon>
        <taxon>Xylariomycetidae</taxon>
        <taxon>Amphisphaeriales</taxon>
        <taxon>Apiosporaceae</taxon>
        <taxon>Neoarthrinium</taxon>
    </lineage>
</organism>
<protein>
    <submittedName>
        <fullName evidence="1">Uncharacterized protein</fullName>
    </submittedName>
</protein>
<evidence type="ECO:0000313" key="1">
    <source>
        <dbReference type="EMBL" id="KAI1873341.1"/>
    </source>
</evidence>
<sequence>MTALQCYPATGYLPFTLTCNSYAGRDLYDPYQSWPRSCGTERTSTDAYAPTRVRLGLDSQFAGAGDKGGPRIGDMAPHVFMVFGSPAHTLTSIPSKPQAPTNGGGGGSAVLTLLTITGVVFRLGSAHVYGGYETTGRCRRPRMPRVDPMRWPRCATRSLPGGYDTSVQQEGA</sequence>